<dbReference type="Pfam" id="PF08544">
    <property type="entry name" value="GHMP_kinases_C"/>
    <property type="match status" value="1"/>
</dbReference>
<dbReference type="SUPFAM" id="SSF54211">
    <property type="entry name" value="Ribosomal protein S5 domain 2-like"/>
    <property type="match status" value="1"/>
</dbReference>
<comment type="catalytic activity">
    <reaction evidence="9">
        <text>4-CDP-2-C-methyl-D-erythritol + ATP = 4-CDP-2-C-methyl-D-erythritol 2-phosphate + ADP + H(+)</text>
        <dbReference type="Rhea" id="RHEA:18437"/>
        <dbReference type="ChEBI" id="CHEBI:15378"/>
        <dbReference type="ChEBI" id="CHEBI:30616"/>
        <dbReference type="ChEBI" id="CHEBI:57823"/>
        <dbReference type="ChEBI" id="CHEBI:57919"/>
        <dbReference type="ChEBI" id="CHEBI:456216"/>
        <dbReference type="EC" id="2.7.1.148"/>
    </reaction>
</comment>
<evidence type="ECO:0000256" key="4">
    <source>
        <dbReference type="ARBA" id="ARBA00022679"/>
    </source>
</evidence>
<dbReference type="Gene3D" id="3.30.70.890">
    <property type="entry name" value="GHMP kinase, C-terminal domain"/>
    <property type="match status" value="1"/>
</dbReference>
<dbReference type="PANTHER" id="PTHR43527:SF2">
    <property type="entry name" value="4-DIPHOSPHOCYTIDYL-2-C-METHYL-D-ERYTHRITOL KINASE, CHLOROPLASTIC"/>
    <property type="match status" value="1"/>
</dbReference>
<dbReference type="GO" id="GO:0050515">
    <property type="term" value="F:4-(cytidine 5'-diphospho)-2-C-methyl-D-erythritol kinase activity"/>
    <property type="evidence" value="ECO:0007669"/>
    <property type="project" value="UniProtKB-UniRule"/>
</dbReference>
<dbReference type="EC" id="2.7.1.148" evidence="2 9"/>
<keyword evidence="6 9" id="KW-0418">Kinase</keyword>
<dbReference type="InterPro" id="IPR006204">
    <property type="entry name" value="GHMP_kinase_N_dom"/>
</dbReference>
<keyword evidence="13" id="KW-1185">Reference proteome</keyword>
<feature type="domain" description="GHMP kinase C-terminal" evidence="11">
    <location>
        <begin position="169"/>
        <end position="245"/>
    </location>
</feature>
<dbReference type="STRING" id="520762.AN619_11480"/>
<dbReference type="GO" id="GO:0005524">
    <property type="term" value="F:ATP binding"/>
    <property type="evidence" value="ECO:0007669"/>
    <property type="project" value="UniProtKB-UniRule"/>
</dbReference>
<keyword evidence="9" id="KW-0414">Isoprene biosynthesis</keyword>
<gene>
    <name evidence="9 12" type="primary">ispE</name>
    <name evidence="12" type="ORF">AN619_11480</name>
</gene>
<comment type="pathway">
    <text evidence="9">Isoprenoid biosynthesis; isopentenyl diphosphate biosynthesis via DXP pathway; isopentenyl diphosphate from 1-deoxy-D-xylulose 5-phosphate: step 3/6.</text>
</comment>
<comment type="caution">
    <text evidence="12">The sequence shown here is derived from an EMBL/GenBank/DDBJ whole genome shotgun (WGS) entry which is preliminary data.</text>
</comment>
<dbReference type="Gene3D" id="3.30.230.10">
    <property type="match status" value="1"/>
</dbReference>
<dbReference type="InterPro" id="IPR004424">
    <property type="entry name" value="IspE"/>
</dbReference>
<feature type="domain" description="GHMP kinase N-terminal" evidence="10">
    <location>
        <begin position="36"/>
        <end position="114"/>
    </location>
</feature>
<dbReference type="AlphaFoldDB" id="A0A140L6L6"/>
<keyword evidence="7 9" id="KW-0067">ATP-binding</keyword>
<name>A0A140L6L6_9FIRM</name>
<dbReference type="Pfam" id="PF00288">
    <property type="entry name" value="GHMP_kinases_N"/>
    <property type="match status" value="1"/>
</dbReference>
<evidence type="ECO:0000313" key="12">
    <source>
        <dbReference type="EMBL" id="KXG76191.1"/>
    </source>
</evidence>
<sequence>MIMQQVDLYDEIILKEIDHGIRLESNCDFIPLDEGNIAYRAAKLIREKYHIDRGIHIYIDKNIPVAAGLAGGSTDGAAVLRGLNILWNLGASQEELMEMGLSLGADVPFCILGGAALAEGIGEKLTPVQGLENVWVVLCKPNISVSTAEVYRNLDVNRIVHRPDTEGILQALQRKDVQAVAGKLRNVLEQVTEEMHPIVKDIKKRMLEYNALGSMMSGSGPTVFGLYKDYNRAKIAYDNLSRIYKQTYVVKTFSGVEEL</sequence>
<comment type="similarity">
    <text evidence="1 9">Belongs to the GHMP kinase family. IspE subfamily.</text>
</comment>
<dbReference type="InterPro" id="IPR020568">
    <property type="entry name" value="Ribosomal_Su5_D2-typ_SF"/>
</dbReference>
<organism evidence="12 13">
    <name type="scientific">Thermotalea metallivorans</name>
    <dbReference type="NCBI Taxonomy" id="520762"/>
    <lineage>
        <taxon>Bacteria</taxon>
        <taxon>Bacillati</taxon>
        <taxon>Bacillota</taxon>
        <taxon>Clostridia</taxon>
        <taxon>Peptostreptococcales</taxon>
        <taxon>Thermotaleaceae</taxon>
        <taxon>Thermotalea</taxon>
    </lineage>
</organism>
<dbReference type="Proteomes" id="UP000070456">
    <property type="component" value="Unassembled WGS sequence"/>
</dbReference>
<dbReference type="GO" id="GO:0019288">
    <property type="term" value="P:isopentenyl diphosphate biosynthetic process, methylerythritol 4-phosphate pathway"/>
    <property type="evidence" value="ECO:0007669"/>
    <property type="project" value="UniProtKB-UniRule"/>
</dbReference>
<proteinExistence type="inferred from homology"/>
<evidence type="ECO:0000259" key="10">
    <source>
        <dbReference type="Pfam" id="PF00288"/>
    </source>
</evidence>
<feature type="binding site" evidence="9">
    <location>
        <begin position="64"/>
        <end position="74"/>
    </location>
    <ligand>
        <name>ATP</name>
        <dbReference type="ChEBI" id="CHEBI:30616"/>
    </ligand>
</feature>
<comment type="caution">
    <text evidence="9">Lacks conserved residue(s) required for the propagation of feature annotation.</text>
</comment>
<dbReference type="HAMAP" id="MF_00061">
    <property type="entry name" value="IspE"/>
    <property type="match status" value="1"/>
</dbReference>
<evidence type="ECO:0000256" key="9">
    <source>
        <dbReference type="HAMAP-Rule" id="MF_00061"/>
    </source>
</evidence>
<dbReference type="EMBL" id="LOEE01000028">
    <property type="protein sequence ID" value="KXG76191.1"/>
    <property type="molecule type" value="Genomic_DNA"/>
</dbReference>
<reference evidence="12 13" key="1">
    <citation type="submission" date="2015-12" db="EMBL/GenBank/DDBJ databases">
        <title>Draft genome sequence of the thermoanaerobe Thermotalea metallivorans, an isolate from the runoff channel of the Great Artesian Basin, Australia.</title>
        <authorList>
            <person name="Patel B.K."/>
        </authorList>
    </citation>
    <scope>NUCLEOTIDE SEQUENCE [LARGE SCALE GENOMIC DNA]</scope>
    <source>
        <strain evidence="12 13">B2-1</strain>
    </source>
</reference>
<dbReference type="PIRSF" id="PIRSF010376">
    <property type="entry name" value="IspE"/>
    <property type="match status" value="1"/>
</dbReference>
<dbReference type="InterPro" id="IPR014721">
    <property type="entry name" value="Ribsml_uS5_D2-typ_fold_subgr"/>
</dbReference>
<dbReference type="UniPathway" id="UPA00056">
    <property type="reaction ID" value="UER00094"/>
</dbReference>
<dbReference type="InterPro" id="IPR036554">
    <property type="entry name" value="GHMP_kinase_C_sf"/>
</dbReference>
<evidence type="ECO:0000256" key="2">
    <source>
        <dbReference type="ARBA" id="ARBA00012052"/>
    </source>
</evidence>
<feature type="active site" evidence="9">
    <location>
        <position position="106"/>
    </location>
</feature>
<accession>A0A140L6L6</accession>
<dbReference type="PANTHER" id="PTHR43527">
    <property type="entry name" value="4-DIPHOSPHOCYTIDYL-2-C-METHYL-D-ERYTHRITOL KINASE, CHLOROPLASTIC"/>
    <property type="match status" value="1"/>
</dbReference>
<dbReference type="SUPFAM" id="SSF55060">
    <property type="entry name" value="GHMP Kinase, C-terminal domain"/>
    <property type="match status" value="1"/>
</dbReference>
<protein>
    <recommendedName>
        <fullName evidence="3 9">4-diphosphocytidyl-2-C-methyl-D-erythritol kinase</fullName>
        <shortName evidence="9">CMK</shortName>
        <ecNumber evidence="2 9">2.7.1.148</ecNumber>
    </recommendedName>
    <alternativeName>
        <fullName evidence="8 9">4-(cytidine-5'-diphospho)-2-C-methyl-D-erythritol kinase</fullName>
    </alternativeName>
</protein>
<evidence type="ECO:0000256" key="1">
    <source>
        <dbReference type="ARBA" id="ARBA00009684"/>
    </source>
</evidence>
<evidence type="ECO:0000256" key="3">
    <source>
        <dbReference type="ARBA" id="ARBA00017473"/>
    </source>
</evidence>
<keyword evidence="4 9" id="KW-0808">Transferase</keyword>
<keyword evidence="5 9" id="KW-0547">Nucleotide-binding</keyword>
<evidence type="ECO:0000256" key="7">
    <source>
        <dbReference type="ARBA" id="ARBA00022840"/>
    </source>
</evidence>
<dbReference type="PATRIC" id="fig|520762.4.peg.1285"/>
<comment type="function">
    <text evidence="9">Catalyzes the phosphorylation of the position 2 hydroxy group of 4-diphosphocytidyl-2C-methyl-D-erythritol.</text>
</comment>
<evidence type="ECO:0000256" key="8">
    <source>
        <dbReference type="ARBA" id="ARBA00032554"/>
    </source>
</evidence>
<dbReference type="GO" id="GO:0016114">
    <property type="term" value="P:terpenoid biosynthetic process"/>
    <property type="evidence" value="ECO:0007669"/>
    <property type="project" value="UniProtKB-UniRule"/>
</dbReference>
<dbReference type="NCBIfam" id="TIGR00154">
    <property type="entry name" value="ispE"/>
    <property type="match status" value="1"/>
</dbReference>
<evidence type="ECO:0000256" key="6">
    <source>
        <dbReference type="ARBA" id="ARBA00022777"/>
    </source>
</evidence>
<evidence type="ECO:0000259" key="11">
    <source>
        <dbReference type="Pfam" id="PF08544"/>
    </source>
</evidence>
<evidence type="ECO:0000313" key="13">
    <source>
        <dbReference type="Proteomes" id="UP000070456"/>
    </source>
</evidence>
<evidence type="ECO:0000256" key="5">
    <source>
        <dbReference type="ARBA" id="ARBA00022741"/>
    </source>
</evidence>
<dbReference type="InterPro" id="IPR013750">
    <property type="entry name" value="GHMP_kinase_C_dom"/>
</dbReference>